<reference evidence="5" key="1">
    <citation type="journal article" date="2019" name="Int. J. Syst. Evol. Microbiol.">
        <title>The Global Catalogue of Microorganisms (GCM) 10K type strain sequencing project: providing services to taxonomists for standard genome sequencing and annotation.</title>
        <authorList>
            <consortium name="The Broad Institute Genomics Platform"/>
            <consortium name="The Broad Institute Genome Sequencing Center for Infectious Disease"/>
            <person name="Wu L."/>
            <person name="Ma J."/>
        </authorList>
    </citation>
    <scope>NUCLEOTIDE SEQUENCE [LARGE SCALE GENOMIC DNA]</scope>
    <source>
        <strain evidence="5">CGMCC 1.12664</strain>
    </source>
</reference>
<dbReference type="RefSeq" id="WP_188479255.1">
    <property type="nucleotide sequence ID" value="NZ_BMFJ01000002.1"/>
</dbReference>
<proteinExistence type="inferred from homology"/>
<dbReference type="SUPFAM" id="SSF53271">
    <property type="entry name" value="PRTase-like"/>
    <property type="match status" value="1"/>
</dbReference>
<comment type="caution">
    <text evidence="4">The sequence shown here is derived from an EMBL/GenBank/DDBJ whole genome shotgun (WGS) entry which is preliminary data.</text>
</comment>
<name>A0A917AEC1_9RHOB</name>
<evidence type="ECO:0000259" key="3">
    <source>
        <dbReference type="Pfam" id="PF18912"/>
    </source>
</evidence>
<dbReference type="InterPro" id="IPR000836">
    <property type="entry name" value="PRTase_dom"/>
</dbReference>
<dbReference type="EMBL" id="BMFJ01000002">
    <property type="protein sequence ID" value="GGE45987.1"/>
    <property type="molecule type" value="Genomic_DNA"/>
</dbReference>
<dbReference type="InterPro" id="IPR044005">
    <property type="entry name" value="DZR_2"/>
</dbReference>
<sequence>MRAAAVLQTGLRLIYPTTCLTCDALVDADHGLCGPCWRDTPFVSAPLCEGCGAPLKGDHTAAGELCDDCLRTERPWTAGRTAMLYAGNARKLVLALKHGDRVDIARPAATWMAAAAHDIVQPHTLVTAVPLHWQRRIRRRYNQSVLLARGVAKALDLGLCPDLLIRPAATPVLDGMSPDDRFSAMSRALTINDRKAELARHRPVLVVDDVMTSGATLAAATGALLRAGAAEVSVLTLARAVKDA</sequence>
<dbReference type="Pfam" id="PF18912">
    <property type="entry name" value="DZR_2"/>
    <property type="match status" value="1"/>
</dbReference>
<organism evidence="4 5">
    <name type="scientific">Primorskyibacter flagellatus</name>
    <dbReference type="NCBI Taxonomy" id="1387277"/>
    <lineage>
        <taxon>Bacteria</taxon>
        <taxon>Pseudomonadati</taxon>
        <taxon>Pseudomonadota</taxon>
        <taxon>Alphaproteobacteria</taxon>
        <taxon>Rhodobacterales</taxon>
        <taxon>Roseobacteraceae</taxon>
        <taxon>Primorskyibacter</taxon>
    </lineage>
</organism>
<gene>
    <name evidence="4" type="primary">comF</name>
    <name evidence="4" type="ORF">GCM10011360_36580</name>
</gene>
<keyword evidence="5" id="KW-1185">Reference proteome</keyword>
<dbReference type="PANTHER" id="PTHR47505:SF1">
    <property type="entry name" value="DNA UTILIZATION PROTEIN YHGH"/>
    <property type="match status" value="1"/>
</dbReference>
<evidence type="ECO:0000313" key="5">
    <source>
        <dbReference type="Proteomes" id="UP000612855"/>
    </source>
</evidence>
<dbReference type="Proteomes" id="UP000612855">
    <property type="component" value="Unassembled WGS sequence"/>
</dbReference>
<accession>A0A917AEC1</accession>
<evidence type="ECO:0000313" key="4">
    <source>
        <dbReference type="EMBL" id="GGE45987.1"/>
    </source>
</evidence>
<feature type="domain" description="Phosphoribosyltransferase" evidence="2">
    <location>
        <begin position="144"/>
        <end position="239"/>
    </location>
</feature>
<feature type="domain" description="Double zinc ribbon" evidence="3">
    <location>
        <begin position="11"/>
        <end position="70"/>
    </location>
</feature>
<dbReference type="Gene3D" id="3.40.50.2020">
    <property type="match status" value="1"/>
</dbReference>
<evidence type="ECO:0000259" key="2">
    <source>
        <dbReference type="Pfam" id="PF00156"/>
    </source>
</evidence>
<dbReference type="InterPro" id="IPR051910">
    <property type="entry name" value="ComF/GntX_DNA_util-trans"/>
</dbReference>
<dbReference type="AlphaFoldDB" id="A0A917AEC1"/>
<protein>
    <submittedName>
        <fullName evidence="4">Amidophosphoribosyltransferase</fullName>
    </submittedName>
</protein>
<dbReference type="PANTHER" id="PTHR47505">
    <property type="entry name" value="DNA UTILIZATION PROTEIN YHGH"/>
    <property type="match status" value="1"/>
</dbReference>
<dbReference type="InterPro" id="IPR029057">
    <property type="entry name" value="PRTase-like"/>
</dbReference>
<evidence type="ECO:0000256" key="1">
    <source>
        <dbReference type="ARBA" id="ARBA00008007"/>
    </source>
</evidence>
<dbReference type="Pfam" id="PF00156">
    <property type="entry name" value="Pribosyltran"/>
    <property type="match status" value="1"/>
</dbReference>
<comment type="similarity">
    <text evidence="1">Belongs to the ComF/GntX family.</text>
</comment>